<accession>A0A9W6X3C9</accession>
<proteinExistence type="predicted"/>
<sequence>MVSHHYGDAAVRIRRLDRRRRLRMRTEAGSAEDFGRPPGSCQLAKAGSILEPAPTPLVYHSWLILKSEEIRDWWKPKSKASWRKQTCHRCKNRQMQVKNLTG</sequence>
<dbReference type="EMBL" id="BSXT01000493">
    <property type="protein sequence ID" value="GMF28682.1"/>
    <property type="molecule type" value="Genomic_DNA"/>
</dbReference>
<organism evidence="1 2">
    <name type="scientific">Phytophthora fragariaefolia</name>
    <dbReference type="NCBI Taxonomy" id="1490495"/>
    <lineage>
        <taxon>Eukaryota</taxon>
        <taxon>Sar</taxon>
        <taxon>Stramenopiles</taxon>
        <taxon>Oomycota</taxon>
        <taxon>Peronosporomycetes</taxon>
        <taxon>Peronosporales</taxon>
        <taxon>Peronosporaceae</taxon>
        <taxon>Phytophthora</taxon>
    </lineage>
</organism>
<name>A0A9W6X3C9_9STRA</name>
<keyword evidence="2" id="KW-1185">Reference proteome</keyword>
<evidence type="ECO:0000313" key="2">
    <source>
        <dbReference type="Proteomes" id="UP001165121"/>
    </source>
</evidence>
<protein>
    <submittedName>
        <fullName evidence="1">Unnamed protein product</fullName>
    </submittedName>
</protein>
<comment type="caution">
    <text evidence="1">The sequence shown here is derived from an EMBL/GenBank/DDBJ whole genome shotgun (WGS) entry which is preliminary data.</text>
</comment>
<dbReference type="Proteomes" id="UP001165121">
    <property type="component" value="Unassembled WGS sequence"/>
</dbReference>
<reference evidence="1" key="1">
    <citation type="submission" date="2023-04" db="EMBL/GenBank/DDBJ databases">
        <title>Phytophthora fragariaefolia NBRC 109709.</title>
        <authorList>
            <person name="Ichikawa N."/>
            <person name="Sato H."/>
            <person name="Tonouchi N."/>
        </authorList>
    </citation>
    <scope>NUCLEOTIDE SEQUENCE</scope>
    <source>
        <strain evidence="1">NBRC 109709</strain>
    </source>
</reference>
<dbReference type="AlphaFoldDB" id="A0A9W6X3C9"/>
<gene>
    <name evidence="1" type="ORF">Pfra01_000598000</name>
</gene>
<evidence type="ECO:0000313" key="1">
    <source>
        <dbReference type="EMBL" id="GMF28682.1"/>
    </source>
</evidence>